<feature type="compositionally biased region" description="Polar residues" evidence="1">
    <location>
        <begin position="83"/>
        <end position="97"/>
    </location>
</feature>
<dbReference type="RefSeq" id="XP_033531863.1">
    <property type="nucleotide sequence ID" value="XM_033673574.1"/>
</dbReference>
<reference evidence="4" key="3">
    <citation type="submission" date="2025-04" db="UniProtKB">
        <authorList>
            <consortium name="RefSeq"/>
        </authorList>
    </citation>
    <scope>IDENTIFICATION</scope>
    <source>
        <strain evidence="4">CBS 781.70</strain>
    </source>
</reference>
<dbReference type="EMBL" id="ML975167">
    <property type="protein sequence ID" value="KAF1810232.1"/>
    <property type="molecule type" value="Genomic_DNA"/>
</dbReference>
<evidence type="ECO:0000313" key="3">
    <source>
        <dbReference type="Proteomes" id="UP000504638"/>
    </source>
</evidence>
<protein>
    <submittedName>
        <fullName evidence="2 4">Uncharacterized protein</fullName>
    </submittedName>
</protein>
<accession>A0A6G1FX03</accession>
<gene>
    <name evidence="2 4" type="ORF">P152DRAFT_104695</name>
</gene>
<keyword evidence="3" id="KW-1185">Reference proteome</keyword>
<proteinExistence type="predicted"/>
<reference evidence="4" key="2">
    <citation type="submission" date="2020-04" db="EMBL/GenBank/DDBJ databases">
        <authorList>
            <consortium name="NCBI Genome Project"/>
        </authorList>
    </citation>
    <scope>NUCLEOTIDE SEQUENCE</scope>
    <source>
        <strain evidence="4">CBS 781.70</strain>
    </source>
</reference>
<evidence type="ECO:0000256" key="1">
    <source>
        <dbReference type="SAM" id="MobiDB-lite"/>
    </source>
</evidence>
<evidence type="ECO:0000313" key="2">
    <source>
        <dbReference type="EMBL" id="KAF1810232.1"/>
    </source>
</evidence>
<feature type="region of interest" description="Disordered" evidence="1">
    <location>
        <begin position="1"/>
        <end position="33"/>
    </location>
</feature>
<dbReference type="AlphaFoldDB" id="A0A6G1FX03"/>
<dbReference type="OrthoDB" id="4196148at2759"/>
<organism evidence="2">
    <name type="scientific">Eremomyces bilateralis CBS 781.70</name>
    <dbReference type="NCBI Taxonomy" id="1392243"/>
    <lineage>
        <taxon>Eukaryota</taxon>
        <taxon>Fungi</taxon>
        <taxon>Dikarya</taxon>
        <taxon>Ascomycota</taxon>
        <taxon>Pezizomycotina</taxon>
        <taxon>Dothideomycetes</taxon>
        <taxon>Dothideomycetes incertae sedis</taxon>
        <taxon>Eremomycetales</taxon>
        <taxon>Eremomycetaceae</taxon>
        <taxon>Eremomyces</taxon>
    </lineage>
</organism>
<dbReference type="GeneID" id="54414144"/>
<evidence type="ECO:0000313" key="4">
    <source>
        <dbReference type="RefSeq" id="XP_033531863.1"/>
    </source>
</evidence>
<sequence>MAATVVELPPVREMPSSIRDPETTSLDETIPPRYSTHLFDDTYVHSILSNQPPPRFSRVYPNPSPLDDPSTNPNQPPRFSRLFPQSSPTSVPPSASLWSPAGKTTLSLSNAYIYPPDHSTPLYRLPRTLTWPGNEISLQISTPARTRTPSEPPQYKDRKLYTMRKRPFTTEVTLQPHKLGAKSATVRSKRSLLGGVSWEVEVKGSGVIWKSSKGKWKDARNGRLVAVEGTGMGVEGTDVVVVDELHCLKRFDQVLLDLIVAAWCTKMWQRNTKVPLMQTLIWGGGFINPIRSSST</sequence>
<dbReference type="Proteomes" id="UP000504638">
    <property type="component" value="Unplaced"/>
</dbReference>
<reference evidence="2 4" key="1">
    <citation type="submission" date="2020-01" db="EMBL/GenBank/DDBJ databases">
        <authorList>
            <consortium name="DOE Joint Genome Institute"/>
            <person name="Haridas S."/>
            <person name="Albert R."/>
            <person name="Binder M."/>
            <person name="Bloem J."/>
            <person name="Labutti K."/>
            <person name="Salamov A."/>
            <person name="Andreopoulos B."/>
            <person name="Baker S.E."/>
            <person name="Barry K."/>
            <person name="Bills G."/>
            <person name="Bluhm B.H."/>
            <person name="Cannon C."/>
            <person name="Castanera R."/>
            <person name="Culley D.E."/>
            <person name="Daum C."/>
            <person name="Ezra D."/>
            <person name="Gonzalez J.B."/>
            <person name="Henrissat B."/>
            <person name="Kuo A."/>
            <person name="Liang C."/>
            <person name="Lipzen A."/>
            <person name="Lutzoni F."/>
            <person name="Magnuson J."/>
            <person name="Mondo S."/>
            <person name="Nolan M."/>
            <person name="Ohm R."/>
            <person name="Pangilinan J."/>
            <person name="Park H.-J."/>
            <person name="Ramirez L."/>
            <person name="Alfaro M."/>
            <person name="Sun H."/>
            <person name="Tritt A."/>
            <person name="Yoshinaga Y."/>
            <person name="Zwiers L.-H."/>
            <person name="Turgeon B.G."/>
            <person name="Goodwin S.B."/>
            <person name="Spatafora J.W."/>
            <person name="Crous P.W."/>
            <person name="Grigoriev I.V."/>
        </authorList>
    </citation>
    <scope>NUCLEOTIDE SEQUENCE</scope>
    <source>
        <strain evidence="2 4">CBS 781.70</strain>
    </source>
</reference>
<name>A0A6G1FX03_9PEZI</name>
<feature type="region of interest" description="Disordered" evidence="1">
    <location>
        <begin position="49"/>
        <end position="97"/>
    </location>
</feature>